<dbReference type="PROSITE" id="PS51257">
    <property type="entry name" value="PROKAR_LIPOPROTEIN"/>
    <property type="match status" value="1"/>
</dbReference>
<dbReference type="InterPro" id="IPR022712">
    <property type="entry name" value="Beta_Casp"/>
</dbReference>
<dbReference type="Pfam" id="PF00753">
    <property type="entry name" value="Lactamase_B"/>
    <property type="match status" value="1"/>
</dbReference>
<dbReference type="Proteomes" id="UP000626148">
    <property type="component" value="Unassembled WGS sequence"/>
</dbReference>
<gene>
    <name evidence="4" type="ORF">GCM10007392_29220</name>
</gene>
<evidence type="ECO:0000313" key="5">
    <source>
        <dbReference type="Proteomes" id="UP000626148"/>
    </source>
</evidence>
<dbReference type="InterPro" id="IPR050698">
    <property type="entry name" value="MBL"/>
</dbReference>
<dbReference type="GO" id="GO:0004521">
    <property type="term" value="F:RNA endonuclease activity"/>
    <property type="evidence" value="ECO:0007669"/>
    <property type="project" value="TreeGrafter"/>
</dbReference>
<dbReference type="InterPro" id="IPR011108">
    <property type="entry name" value="RMMBL"/>
</dbReference>
<keyword evidence="1" id="KW-0378">Hydrolase</keyword>
<organism evidence="4 5">
    <name type="scientific">Saccharospirillum salsuginis</name>
    <dbReference type="NCBI Taxonomy" id="418750"/>
    <lineage>
        <taxon>Bacteria</taxon>
        <taxon>Pseudomonadati</taxon>
        <taxon>Pseudomonadota</taxon>
        <taxon>Gammaproteobacteria</taxon>
        <taxon>Oceanospirillales</taxon>
        <taxon>Saccharospirillaceae</taxon>
        <taxon>Saccharospirillum</taxon>
    </lineage>
</organism>
<evidence type="ECO:0000259" key="2">
    <source>
        <dbReference type="SMART" id="SM00849"/>
    </source>
</evidence>
<dbReference type="SUPFAM" id="SSF56281">
    <property type="entry name" value="Metallo-hydrolase/oxidoreductase"/>
    <property type="match status" value="1"/>
</dbReference>
<keyword evidence="5" id="KW-1185">Reference proteome</keyword>
<proteinExistence type="predicted"/>
<dbReference type="SMART" id="SM00849">
    <property type="entry name" value="Lactamase_B"/>
    <property type="match status" value="1"/>
</dbReference>
<dbReference type="CDD" id="cd16295">
    <property type="entry name" value="TTHA0252-CPSF-like_MBL-fold"/>
    <property type="match status" value="1"/>
</dbReference>
<evidence type="ECO:0000259" key="3">
    <source>
        <dbReference type="SMART" id="SM01027"/>
    </source>
</evidence>
<dbReference type="PANTHER" id="PTHR11203:SF37">
    <property type="entry name" value="INTEGRATOR COMPLEX SUBUNIT 11"/>
    <property type="match status" value="1"/>
</dbReference>
<accession>A0A918KF69</accession>
<dbReference type="SMART" id="SM01027">
    <property type="entry name" value="Beta-Casp"/>
    <property type="match status" value="1"/>
</dbReference>
<sequence>MTNEKARSEMSANPTLQFLGAAQQVTGSCHLIRINRKNILLDCGMVQGANQVREWHRFRFRFNPEKIDLVILSHAHIDHSGLLPLLVAKGFRGKILCTPGTRDLLPVLLNDSVLLYQKDLEWQNKRLKRQGKPTLPTVMTTKDVDRVMKQVERLSYDKQGFPIPGIEVVFRDAGHILGSAIVELWLKHGQSMRHLVFSGDLGNTATVLMHRPSQIDQADIVLMESTYGNRNHRPFSDTYEELASVLEQAHGDGGNVFIPAFALGRTQELLYCLGQLYHQGRLKQSRVFLDSPMASSITDIYNDSLQRLDKKDTRAMADRNARTLQEFLPILRVTESVEESIAINRISQGAIVIAGSGMCNGGRITHHLKHNLWNSQNHLIFAGFQARGTLGRQLVDGATRVKLFGQTIAVKAQVHTLGGFSAHAGQTELIEWARHIGGRPRFYLVHGEPEAQEVLRQALVEYDIDVEIPEPRQKVDL</sequence>
<dbReference type="RefSeq" id="WP_229805371.1">
    <property type="nucleotide sequence ID" value="NZ_BMXR01000007.1"/>
</dbReference>
<dbReference type="GO" id="GO:0016787">
    <property type="term" value="F:hydrolase activity"/>
    <property type="evidence" value="ECO:0007669"/>
    <property type="project" value="UniProtKB-KW"/>
</dbReference>
<comment type="caution">
    <text evidence="4">The sequence shown here is derived from an EMBL/GenBank/DDBJ whole genome shotgun (WGS) entry which is preliminary data.</text>
</comment>
<feature type="domain" description="Metallo-beta-lactamase" evidence="2">
    <location>
        <begin position="26"/>
        <end position="250"/>
    </location>
</feature>
<dbReference type="PANTHER" id="PTHR11203">
    <property type="entry name" value="CLEAVAGE AND POLYADENYLATION SPECIFICITY FACTOR FAMILY MEMBER"/>
    <property type="match status" value="1"/>
</dbReference>
<reference evidence="4" key="1">
    <citation type="journal article" date="2014" name="Int. J. Syst. Evol. Microbiol.">
        <title>Complete genome sequence of Corynebacterium casei LMG S-19264T (=DSM 44701T), isolated from a smear-ripened cheese.</title>
        <authorList>
            <consortium name="US DOE Joint Genome Institute (JGI-PGF)"/>
            <person name="Walter F."/>
            <person name="Albersmeier A."/>
            <person name="Kalinowski J."/>
            <person name="Ruckert C."/>
        </authorList>
    </citation>
    <scope>NUCLEOTIDE SEQUENCE</scope>
    <source>
        <strain evidence="4">KCTC 22169</strain>
    </source>
</reference>
<dbReference type="AlphaFoldDB" id="A0A918KF69"/>
<dbReference type="Pfam" id="PF10996">
    <property type="entry name" value="Beta-Casp"/>
    <property type="match status" value="1"/>
</dbReference>
<dbReference type="Pfam" id="PF07521">
    <property type="entry name" value="RMMBL"/>
    <property type="match status" value="1"/>
</dbReference>
<dbReference type="InterPro" id="IPR001279">
    <property type="entry name" value="Metallo-B-lactamas"/>
</dbReference>
<reference evidence="4" key="2">
    <citation type="submission" date="2020-09" db="EMBL/GenBank/DDBJ databases">
        <authorList>
            <person name="Sun Q."/>
            <person name="Kim S."/>
        </authorList>
    </citation>
    <scope>NUCLEOTIDE SEQUENCE</scope>
    <source>
        <strain evidence="4">KCTC 22169</strain>
    </source>
</reference>
<dbReference type="EMBL" id="BMXR01000007">
    <property type="protein sequence ID" value="GGX59454.1"/>
    <property type="molecule type" value="Genomic_DNA"/>
</dbReference>
<dbReference type="Gene3D" id="3.60.15.10">
    <property type="entry name" value="Ribonuclease Z/Hydroxyacylglutathione hydrolase-like"/>
    <property type="match status" value="1"/>
</dbReference>
<evidence type="ECO:0000256" key="1">
    <source>
        <dbReference type="ARBA" id="ARBA00022801"/>
    </source>
</evidence>
<protein>
    <submittedName>
        <fullName evidence="4">MBL fold metallo-hydrolase</fullName>
    </submittedName>
</protein>
<name>A0A918KF69_9GAMM</name>
<dbReference type="InterPro" id="IPR036866">
    <property type="entry name" value="RibonucZ/Hydroxyglut_hydro"/>
</dbReference>
<evidence type="ECO:0000313" key="4">
    <source>
        <dbReference type="EMBL" id="GGX59454.1"/>
    </source>
</evidence>
<dbReference type="Gene3D" id="3.40.50.10890">
    <property type="match status" value="1"/>
</dbReference>
<feature type="domain" description="Beta-Casp" evidence="3">
    <location>
        <begin position="266"/>
        <end position="394"/>
    </location>
</feature>